<name>A0AAD4HLB7_9AGAM</name>
<keyword evidence="2" id="KW-1185">Reference proteome</keyword>
<gene>
    <name evidence="1" type="ORF">F5891DRAFT_1188314</name>
</gene>
<comment type="caution">
    <text evidence="1">The sequence shown here is derived from an EMBL/GenBank/DDBJ whole genome shotgun (WGS) entry which is preliminary data.</text>
</comment>
<organism evidence="1 2">
    <name type="scientific">Suillus fuscotomentosus</name>
    <dbReference type="NCBI Taxonomy" id="1912939"/>
    <lineage>
        <taxon>Eukaryota</taxon>
        <taxon>Fungi</taxon>
        <taxon>Dikarya</taxon>
        <taxon>Basidiomycota</taxon>
        <taxon>Agaricomycotina</taxon>
        <taxon>Agaricomycetes</taxon>
        <taxon>Agaricomycetidae</taxon>
        <taxon>Boletales</taxon>
        <taxon>Suillineae</taxon>
        <taxon>Suillaceae</taxon>
        <taxon>Suillus</taxon>
    </lineage>
</organism>
<reference evidence="1" key="1">
    <citation type="journal article" date="2020" name="New Phytol.">
        <title>Comparative genomics reveals dynamic genome evolution in host specialist ectomycorrhizal fungi.</title>
        <authorList>
            <person name="Lofgren L.A."/>
            <person name="Nguyen N.H."/>
            <person name="Vilgalys R."/>
            <person name="Ruytinx J."/>
            <person name="Liao H.L."/>
            <person name="Branco S."/>
            <person name="Kuo A."/>
            <person name="LaButti K."/>
            <person name="Lipzen A."/>
            <person name="Andreopoulos W."/>
            <person name="Pangilinan J."/>
            <person name="Riley R."/>
            <person name="Hundley H."/>
            <person name="Na H."/>
            <person name="Barry K."/>
            <person name="Grigoriev I.V."/>
            <person name="Stajich J.E."/>
            <person name="Kennedy P.G."/>
        </authorList>
    </citation>
    <scope>NUCLEOTIDE SEQUENCE</scope>
    <source>
        <strain evidence="1">FC203</strain>
    </source>
</reference>
<accession>A0AAD4HLB7</accession>
<evidence type="ECO:0000313" key="1">
    <source>
        <dbReference type="EMBL" id="KAG1900823.1"/>
    </source>
</evidence>
<proteinExistence type="predicted"/>
<dbReference type="AlphaFoldDB" id="A0AAD4HLB7"/>
<sequence length="165" mass="18340">MALGRLLTLMAVSSHQKRDAPDLKVCAGNNGTTTIIDEILHNTSTLTSALRSSSEGYARTLDRLSGAKRLVPLSPELSTPSCSDASQVVRQRFYDSEDLEVWQKDSVLVVHKSSVSAFSRIVILQNLTLNEEAIIKRISDAIQQKLVGIRVSDTWIYACTRRLYF</sequence>
<protein>
    <submittedName>
        <fullName evidence="1">Uncharacterized protein</fullName>
    </submittedName>
</protein>
<dbReference type="EMBL" id="JABBWK010000025">
    <property type="protein sequence ID" value="KAG1900823.1"/>
    <property type="molecule type" value="Genomic_DNA"/>
</dbReference>
<evidence type="ECO:0000313" key="2">
    <source>
        <dbReference type="Proteomes" id="UP001195769"/>
    </source>
</evidence>
<dbReference type="GeneID" id="64661278"/>
<dbReference type="RefSeq" id="XP_041226399.1">
    <property type="nucleotide sequence ID" value="XM_041366980.1"/>
</dbReference>
<dbReference type="Proteomes" id="UP001195769">
    <property type="component" value="Unassembled WGS sequence"/>
</dbReference>